<dbReference type="RefSeq" id="WP_022748495.1">
    <property type="nucleotide sequence ID" value="NZ_FOGW01000009.1"/>
</dbReference>
<evidence type="ECO:0000313" key="2">
    <source>
        <dbReference type="EMBL" id="SER75501.1"/>
    </source>
</evidence>
<dbReference type="PANTHER" id="PTHR41771:SF1">
    <property type="entry name" value="MEMBRANE PROTEIN"/>
    <property type="match status" value="1"/>
</dbReference>
<feature type="transmembrane region" description="Helical" evidence="1">
    <location>
        <begin position="228"/>
        <end position="250"/>
    </location>
</feature>
<gene>
    <name evidence="2" type="ORF">SAMN02910429_00976</name>
</gene>
<dbReference type="OrthoDB" id="5753718at2"/>
<proteinExistence type="predicted"/>
<dbReference type="Pfam" id="PF07907">
    <property type="entry name" value="YibE_F"/>
    <property type="match status" value="1"/>
</dbReference>
<feature type="transmembrane region" description="Helical" evidence="1">
    <location>
        <begin position="362"/>
        <end position="388"/>
    </location>
</feature>
<dbReference type="Proteomes" id="UP000182471">
    <property type="component" value="Unassembled WGS sequence"/>
</dbReference>
<dbReference type="EMBL" id="FOGW01000009">
    <property type="protein sequence ID" value="SER75501.1"/>
    <property type="molecule type" value="Genomic_DNA"/>
</dbReference>
<reference evidence="3" key="1">
    <citation type="submission" date="2016-10" db="EMBL/GenBank/DDBJ databases">
        <authorList>
            <person name="Varghese N."/>
            <person name="Submissions S."/>
        </authorList>
    </citation>
    <scope>NUCLEOTIDE SEQUENCE [LARGE SCALE GENOMIC DNA]</scope>
    <source>
        <strain evidence="3">S1b</strain>
    </source>
</reference>
<keyword evidence="1" id="KW-1133">Transmembrane helix</keyword>
<feature type="transmembrane region" description="Helical" evidence="1">
    <location>
        <begin position="270"/>
        <end position="295"/>
    </location>
</feature>
<feature type="transmembrane region" description="Helical" evidence="1">
    <location>
        <begin position="32"/>
        <end position="50"/>
    </location>
</feature>
<dbReference type="PANTHER" id="PTHR41771">
    <property type="entry name" value="MEMBRANE PROTEIN-RELATED"/>
    <property type="match status" value="1"/>
</dbReference>
<name>A0A1H9RRA2_9FIRM</name>
<dbReference type="InterPro" id="IPR012507">
    <property type="entry name" value="YibE_F"/>
</dbReference>
<keyword evidence="1" id="KW-0472">Membrane</keyword>
<feature type="transmembrane region" description="Helical" evidence="1">
    <location>
        <begin position="151"/>
        <end position="168"/>
    </location>
</feature>
<sequence>MLEQKFKSNLKKQNIEYGKKDILNKYKKHKKFLKKALIGAFFVIVIFLFVRNNYFLYDKAIGTIIENKTVQTNKNQSDAMEKEYEQTLKIKIRNTSNKGKIIKVKNRFTYSKFQSSEYKKGQDVFLHMKSTNGDKVVDTQKVSITQLKLDYVTITLIAVFGVFVFSVISYSGLLIMLSLAINGIVFVVGLKGFATGKNLVFLTIIMTLLFIVSAIIILNGFSIKSIGTILSSIVTVSLVAIIYALAYVYSPKLSYEYIPYTIGFEDLETLYHASLVFGILGAVTDVAITINSATCEILNVSKKITFKKLVNSIQEIGFDIMGTMISVVFFSFICGEIPLYVLKMKNGFSFLEIMRNGEEFEIIRFLVGAIGIVLAIPVSACIAVLLNIKKYRKVMVKEVDAKNVDLKNVDVKDKEDKK</sequence>
<keyword evidence="3" id="KW-1185">Reference proteome</keyword>
<feature type="transmembrane region" description="Helical" evidence="1">
    <location>
        <begin position="316"/>
        <end position="342"/>
    </location>
</feature>
<accession>A0A1H9RRA2</accession>
<evidence type="ECO:0000313" key="3">
    <source>
        <dbReference type="Proteomes" id="UP000182471"/>
    </source>
</evidence>
<feature type="transmembrane region" description="Helical" evidence="1">
    <location>
        <begin position="199"/>
        <end position="221"/>
    </location>
</feature>
<organism evidence="2 3">
    <name type="scientific">Lachnobacterium bovis</name>
    <dbReference type="NCBI Taxonomy" id="140626"/>
    <lineage>
        <taxon>Bacteria</taxon>
        <taxon>Bacillati</taxon>
        <taxon>Bacillota</taxon>
        <taxon>Clostridia</taxon>
        <taxon>Lachnospirales</taxon>
        <taxon>Lachnospiraceae</taxon>
        <taxon>Lachnobacterium</taxon>
    </lineage>
</organism>
<evidence type="ECO:0000256" key="1">
    <source>
        <dbReference type="SAM" id="Phobius"/>
    </source>
</evidence>
<dbReference type="AlphaFoldDB" id="A0A1H9RRA2"/>
<protein>
    <submittedName>
        <fullName evidence="2">Uncharacterized membrane protein</fullName>
    </submittedName>
</protein>
<keyword evidence="1" id="KW-0812">Transmembrane</keyword>